<organism evidence="1 2">
    <name type="scientific">Pseudoduganella rivuli</name>
    <dbReference type="NCBI Taxonomy" id="2666085"/>
    <lineage>
        <taxon>Bacteria</taxon>
        <taxon>Pseudomonadati</taxon>
        <taxon>Pseudomonadota</taxon>
        <taxon>Betaproteobacteria</taxon>
        <taxon>Burkholderiales</taxon>
        <taxon>Oxalobacteraceae</taxon>
        <taxon>Telluria group</taxon>
        <taxon>Pseudoduganella</taxon>
    </lineage>
</organism>
<name>A0A7X2LTZ9_9BURK</name>
<evidence type="ECO:0000313" key="1">
    <source>
        <dbReference type="EMBL" id="MRV72527.1"/>
    </source>
</evidence>
<dbReference type="AlphaFoldDB" id="A0A7X2LTZ9"/>
<keyword evidence="2" id="KW-1185">Reference proteome</keyword>
<gene>
    <name evidence="1" type="ORF">GJ700_12485</name>
</gene>
<dbReference type="InterPro" id="IPR016187">
    <property type="entry name" value="CTDL_fold"/>
</dbReference>
<reference evidence="1 2" key="1">
    <citation type="submission" date="2019-11" db="EMBL/GenBank/DDBJ databases">
        <title>Novel species isolated from a subtropical stream in China.</title>
        <authorList>
            <person name="Lu H."/>
        </authorList>
    </citation>
    <scope>NUCLEOTIDE SEQUENCE [LARGE SCALE GENOMIC DNA]</scope>
    <source>
        <strain evidence="1 2">FT92W</strain>
    </source>
</reference>
<comment type="caution">
    <text evidence="1">The sequence shown here is derived from an EMBL/GenBank/DDBJ whole genome shotgun (WGS) entry which is preliminary data.</text>
</comment>
<dbReference type="RefSeq" id="WP_154374193.1">
    <property type="nucleotide sequence ID" value="NZ_WKJJ01000007.1"/>
</dbReference>
<dbReference type="SUPFAM" id="SSF56436">
    <property type="entry name" value="C-type lectin-like"/>
    <property type="match status" value="1"/>
</dbReference>
<dbReference type="InterPro" id="IPR042095">
    <property type="entry name" value="SUMF_sf"/>
</dbReference>
<sequence>MPNILFINVPAITLPNGVAMPEFQVGQYLCGEDPDGEVSIAPHIKPWTRINFSESQRACAAIGGKLITELEYLAIAYDIVQQDINWTGGKVGEGNVFQGLHMGTVRTPQPGEYVSRQEQERRWHQLSNGERIYDFAGNAYTWIFDDVQGNLQGVVAHAFAENSASITTAPYPSMQKGMGWRPRAGSNWSGFALVRGGFWNDGDVAGVFYLSVGSPGYRYGLVGFRCTK</sequence>
<evidence type="ECO:0000313" key="2">
    <source>
        <dbReference type="Proteomes" id="UP000446768"/>
    </source>
</evidence>
<dbReference type="Gene3D" id="3.90.1580.10">
    <property type="entry name" value="paralog of FGE (formylglycine-generating enzyme)"/>
    <property type="match status" value="1"/>
</dbReference>
<dbReference type="EMBL" id="WKJJ01000007">
    <property type="protein sequence ID" value="MRV72527.1"/>
    <property type="molecule type" value="Genomic_DNA"/>
</dbReference>
<dbReference type="Proteomes" id="UP000446768">
    <property type="component" value="Unassembled WGS sequence"/>
</dbReference>
<accession>A0A7X2LTZ9</accession>
<proteinExistence type="predicted"/>
<evidence type="ECO:0008006" key="3">
    <source>
        <dbReference type="Google" id="ProtNLM"/>
    </source>
</evidence>
<protein>
    <recommendedName>
        <fullName evidence="3">SUMF1/EgtB/PvdO family nonheme iron enzyme</fullName>
    </recommendedName>
</protein>